<keyword evidence="2" id="KW-0964">Secreted</keyword>
<keyword evidence="6" id="KW-1185">Reference proteome</keyword>
<evidence type="ECO:0000256" key="2">
    <source>
        <dbReference type="ARBA" id="ARBA00022525"/>
    </source>
</evidence>
<dbReference type="SUPFAM" id="SSF49842">
    <property type="entry name" value="TNF-like"/>
    <property type="match status" value="1"/>
</dbReference>
<dbReference type="PANTHER" id="PTHR22923:SF116">
    <property type="entry name" value="C1Q DOMAIN-CONTAINING PROTEIN"/>
    <property type="match status" value="1"/>
</dbReference>
<feature type="domain" description="C1q" evidence="4">
    <location>
        <begin position="51"/>
        <end position="187"/>
    </location>
</feature>
<dbReference type="InterPro" id="IPR050822">
    <property type="entry name" value="Cerebellin_Synaptic_Org"/>
</dbReference>
<evidence type="ECO:0000256" key="3">
    <source>
        <dbReference type="ARBA" id="ARBA00022729"/>
    </source>
</evidence>
<dbReference type="GO" id="GO:0005576">
    <property type="term" value="C:extracellular region"/>
    <property type="evidence" value="ECO:0007669"/>
    <property type="project" value="UniProtKB-SubCell"/>
</dbReference>
<reference evidence="5" key="1">
    <citation type="journal article" date="2019" name="bioRxiv">
        <title>The Genome of the Zebra Mussel, Dreissena polymorpha: A Resource for Invasive Species Research.</title>
        <authorList>
            <person name="McCartney M.A."/>
            <person name="Auch B."/>
            <person name="Kono T."/>
            <person name="Mallez S."/>
            <person name="Zhang Y."/>
            <person name="Obille A."/>
            <person name="Becker A."/>
            <person name="Abrahante J.E."/>
            <person name="Garbe J."/>
            <person name="Badalamenti J.P."/>
            <person name="Herman A."/>
            <person name="Mangelson H."/>
            <person name="Liachko I."/>
            <person name="Sullivan S."/>
            <person name="Sone E.D."/>
            <person name="Koren S."/>
            <person name="Silverstein K.A.T."/>
            <person name="Beckman K.B."/>
            <person name="Gohl D.M."/>
        </authorList>
    </citation>
    <scope>NUCLEOTIDE SEQUENCE</scope>
    <source>
        <strain evidence="5">Duluth1</strain>
        <tissue evidence="5">Whole animal</tissue>
    </source>
</reference>
<dbReference type="Proteomes" id="UP000828390">
    <property type="component" value="Unassembled WGS sequence"/>
</dbReference>
<name>A0A9D3Y7M9_DREPO</name>
<sequence length="187" mass="21229">MHALEVKKQDLNDKVDGFIDAGIRNLTGNVAEMTTIMQSLVAQTSKELDILKGSLVMFHARHLDGQFSYANGQDVVFKTVRVNEGRGYDSSTRRFTASVAGVYMFSVQYCPYRNNWTFLEIVHEERPLQRSTHKDGDAEQHVCVSMQAFAKVAIGEKVWVRGVQATSYIYSYELYEWSSFAGLLIRV</sequence>
<dbReference type="PROSITE" id="PS50871">
    <property type="entry name" value="C1Q"/>
    <property type="match status" value="1"/>
</dbReference>
<dbReference type="InterPro" id="IPR008983">
    <property type="entry name" value="Tumour_necrosis_fac-like_dom"/>
</dbReference>
<dbReference type="EMBL" id="JAIWYP010000017">
    <property type="protein sequence ID" value="KAH3693310.1"/>
    <property type="molecule type" value="Genomic_DNA"/>
</dbReference>
<gene>
    <name evidence="5" type="ORF">DPMN_192714</name>
</gene>
<dbReference type="Gene3D" id="2.60.120.40">
    <property type="match status" value="1"/>
</dbReference>
<evidence type="ECO:0000313" key="6">
    <source>
        <dbReference type="Proteomes" id="UP000828390"/>
    </source>
</evidence>
<comment type="caution">
    <text evidence="5">The sequence shown here is derived from an EMBL/GenBank/DDBJ whole genome shotgun (WGS) entry which is preliminary data.</text>
</comment>
<proteinExistence type="predicted"/>
<comment type="subcellular location">
    <subcellularLocation>
        <location evidence="1">Secreted</location>
    </subcellularLocation>
</comment>
<evidence type="ECO:0000259" key="4">
    <source>
        <dbReference type="PROSITE" id="PS50871"/>
    </source>
</evidence>
<protein>
    <recommendedName>
        <fullName evidence="4">C1q domain-containing protein</fullName>
    </recommendedName>
</protein>
<dbReference type="InterPro" id="IPR001073">
    <property type="entry name" value="C1q_dom"/>
</dbReference>
<organism evidence="5 6">
    <name type="scientific">Dreissena polymorpha</name>
    <name type="common">Zebra mussel</name>
    <name type="synonym">Mytilus polymorpha</name>
    <dbReference type="NCBI Taxonomy" id="45954"/>
    <lineage>
        <taxon>Eukaryota</taxon>
        <taxon>Metazoa</taxon>
        <taxon>Spiralia</taxon>
        <taxon>Lophotrochozoa</taxon>
        <taxon>Mollusca</taxon>
        <taxon>Bivalvia</taxon>
        <taxon>Autobranchia</taxon>
        <taxon>Heteroconchia</taxon>
        <taxon>Euheterodonta</taxon>
        <taxon>Imparidentia</taxon>
        <taxon>Neoheterodontei</taxon>
        <taxon>Myida</taxon>
        <taxon>Dreissenoidea</taxon>
        <taxon>Dreissenidae</taxon>
        <taxon>Dreissena</taxon>
    </lineage>
</organism>
<evidence type="ECO:0000313" key="5">
    <source>
        <dbReference type="EMBL" id="KAH3693310.1"/>
    </source>
</evidence>
<dbReference type="PANTHER" id="PTHR22923">
    <property type="entry name" value="CEREBELLIN-RELATED"/>
    <property type="match status" value="1"/>
</dbReference>
<accession>A0A9D3Y7M9</accession>
<keyword evidence="3" id="KW-0732">Signal</keyword>
<reference evidence="5" key="2">
    <citation type="submission" date="2020-11" db="EMBL/GenBank/DDBJ databases">
        <authorList>
            <person name="McCartney M.A."/>
            <person name="Auch B."/>
            <person name="Kono T."/>
            <person name="Mallez S."/>
            <person name="Becker A."/>
            <person name="Gohl D.M."/>
            <person name="Silverstein K.A.T."/>
            <person name="Koren S."/>
            <person name="Bechman K.B."/>
            <person name="Herman A."/>
            <person name="Abrahante J.E."/>
            <person name="Garbe J."/>
        </authorList>
    </citation>
    <scope>NUCLEOTIDE SEQUENCE</scope>
    <source>
        <strain evidence="5">Duluth1</strain>
        <tissue evidence="5">Whole animal</tissue>
    </source>
</reference>
<evidence type="ECO:0000256" key="1">
    <source>
        <dbReference type="ARBA" id="ARBA00004613"/>
    </source>
</evidence>
<dbReference type="AlphaFoldDB" id="A0A9D3Y7M9"/>
<dbReference type="Pfam" id="PF00386">
    <property type="entry name" value="C1q"/>
    <property type="match status" value="1"/>
</dbReference>